<feature type="region of interest" description="Disordered" evidence="13">
    <location>
        <begin position="158"/>
        <end position="192"/>
    </location>
</feature>
<dbReference type="GO" id="GO:0005802">
    <property type="term" value="C:trans-Golgi network"/>
    <property type="evidence" value="ECO:0007669"/>
    <property type="project" value="TreeGrafter"/>
</dbReference>
<keyword evidence="18" id="KW-1185">Reference proteome</keyword>
<evidence type="ECO:0000256" key="15">
    <source>
        <dbReference type="SAM" id="SignalP"/>
    </source>
</evidence>
<evidence type="ECO:0000256" key="1">
    <source>
        <dbReference type="ARBA" id="ARBA00004308"/>
    </source>
</evidence>
<evidence type="ECO:0000256" key="4">
    <source>
        <dbReference type="ARBA" id="ARBA00022685"/>
    </source>
</evidence>
<proteinExistence type="inferred from homology"/>
<dbReference type="InterPro" id="IPR023828">
    <property type="entry name" value="Peptidase_S8_Ser-AS"/>
</dbReference>
<dbReference type="InterPro" id="IPR023827">
    <property type="entry name" value="Peptidase_S8_Asp-AS"/>
</dbReference>
<dbReference type="CDD" id="cd00064">
    <property type="entry name" value="FU"/>
    <property type="match status" value="2"/>
</dbReference>
<protein>
    <recommendedName>
        <fullName evidence="16">P/Homo B domain-containing protein</fullName>
    </recommendedName>
</protein>
<evidence type="ECO:0000256" key="8">
    <source>
        <dbReference type="ARBA" id="ARBA00023136"/>
    </source>
</evidence>
<evidence type="ECO:0000256" key="3">
    <source>
        <dbReference type="ARBA" id="ARBA00022670"/>
    </source>
</evidence>
<organism evidence="17 18">
    <name type="scientific">Pygocentrus nattereri</name>
    <name type="common">Red-bellied piranha</name>
    <dbReference type="NCBI Taxonomy" id="42514"/>
    <lineage>
        <taxon>Eukaryota</taxon>
        <taxon>Metazoa</taxon>
        <taxon>Chordata</taxon>
        <taxon>Craniata</taxon>
        <taxon>Vertebrata</taxon>
        <taxon>Euteleostomi</taxon>
        <taxon>Actinopterygii</taxon>
        <taxon>Neopterygii</taxon>
        <taxon>Teleostei</taxon>
        <taxon>Ostariophysi</taxon>
        <taxon>Characiformes</taxon>
        <taxon>Characoidei</taxon>
        <taxon>Pygocentrus</taxon>
    </lineage>
</organism>
<dbReference type="GeneTree" id="ENSGT00940000157220"/>
<evidence type="ECO:0000256" key="9">
    <source>
        <dbReference type="ARBA" id="ARBA00023145"/>
    </source>
</evidence>
<comment type="subcellular location">
    <subcellularLocation>
        <location evidence="1">Endomembrane system</location>
    </subcellularLocation>
</comment>
<dbReference type="PROSITE" id="PS00138">
    <property type="entry name" value="SUBTILASE_SER"/>
    <property type="match status" value="1"/>
</dbReference>
<keyword evidence="4" id="KW-0165">Cleavage on pair of basic residues</keyword>
<keyword evidence="14" id="KW-1133">Transmembrane helix</keyword>
<dbReference type="Gene3D" id="3.40.50.200">
    <property type="entry name" value="Peptidase S8/S53 domain"/>
    <property type="match status" value="1"/>
</dbReference>
<evidence type="ECO:0000256" key="14">
    <source>
        <dbReference type="SAM" id="Phobius"/>
    </source>
</evidence>
<feature type="transmembrane region" description="Helical" evidence="14">
    <location>
        <begin position="717"/>
        <end position="738"/>
    </location>
</feature>
<dbReference type="Pfam" id="PF00082">
    <property type="entry name" value="Peptidase_S8"/>
    <property type="match status" value="1"/>
</dbReference>
<dbReference type="GO" id="GO:0000139">
    <property type="term" value="C:Golgi membrane"/>
    <property type="evidence" value="ECO:0007669"/>
    <property type="project" value="TreeGrafter"/>
</dbReference>
<dbReference type="InterPro" id="IPR000209">
    <property type="entry name" value="Peptidase_S8/S53_dom"/>
</dbReference>
<dbReference type="InterPro" id="IPR032815">
    <property type="entry name" value="S8_pro-domain"/>
</dbReference>
<dbReference type="Gene3D" id="2.60.120.260">
    <property type="entry name" value="Galactose-binding domain-like"/>
    <property type="match status" value="1"/>
</dbReference>
<keyword evidence="6 12" id="KW-0378">Hydrolase</keyword>
<keyword evidence="3 12" id="KW-0645">Protease</keyword>
<dbReference type="Gene3D" id="3.30.70.850">
    <property type="entry name" value="Peptidase S8, pro-domain"/>
    <property type="match status" value="1"/>
</dbReference>
<dbReference type="InterPro" id="IPR022398">
    <property type="entry name" value="Peptidase_S8_His-AS"/>
</dbReference>
<feature type="signal peptide" evidence="15">
    <location>
        <begin position="1"/>
        <end position="26"/>
    </location>
</feature>
<dbReference type="PROSITE" id="PS00136">
    <property type="entry name" value="SUBTILASE_ASP"/>
    <property type="match status" value="1"/>
</dbReference>
<dbReference type="PROSITE" id="PS51829">
    <property type="entry name" value="P_HOMO_B"/>
    <property type="match status" value="1"/>
</dbReference>
<dbReference type="InterPro" id="IPR034182">
    <property type="entry name" value="Kexin/furin"/>
</dbReference>
<dbReference type="Pfam" id="PF01483">
    <property type="entry name" value="P_proprotein"/>
    <property type="match status" value="1"/>
</dbReference>
<dbReference type="InterPro" id="IPR015500">
    <property type="entry name" value="Peptidase_S8_subtilisin-rel"/>
</dbReference>
<dbReference type="Gene3D" id="2.10.220.10">
    <property type="entry name" value="Hormone Receptor, Insulin-like Growth Factor Receptor 1, Chain A, domain 2"/>
    <property type="match status" value="1"/>
</dbReference>
<dbReference type="InterPro" id="IPR006212">
    <property type="entry name" value="Furin_repeat"/>
</dbReference>
<evidence type="ECO:0000313" key="17">
    <source>
        <dbReference type="Ensembl" id="ENSPNAP00000065018.1"/>
    </source>
</evidence>
<keyword evidence="8 14" id="KW-0472">Membrane</keyword>
<dbReference type="PANTHER" id="PTHR42884">
    <property type="entry name" value="PROPROTEIN CONVERTASE SUBTILISIN/KEXIN-RELATED"/>
    <property type="match status" value="1"/>
</dbReference>
<sequence>MELQLASLLLATLLTLLTSEVTPSLGQKVYTNTWAVHIAGGEEEANRIARKHGFVNHGNVFGDYYHFRHRRVVKRSLSEHRGTHSRLHREPQVTWVEQQVVKQRKKRDIYTEPADPKFAQQWYLYNGNHRDLNVKEAWGQGVTGQGVVVSILDDGIEKNHPDLERNYDPDASYDVNDGDPDPQPRYTQLNDNRHGTRCAGEVAAIANNDICGVGVAYNAKIGGVRMLDGEVTDVVEAQSLSLNPQHIDIYSASWGPEDDGKTVDGPAKLAKEAFLRGVTEGRGGLGSIFVWASGNGGREKDSCNCDGYTNSIYTLSISSSTQYGSVPWYSEACSSTLATTYSSGGLNEKQIITTDLRQKCTDSHTGTSASAPLAAGIIALALEANKNLTWRDMQHLVVRTSNPAHLITNDWKTNGVGRKVSHSYGYGLLDAAAIVSLAKNWTNVGPQQKCVLSLVSEPRNIGNHLVISKSVDACAGKPNFVSSLEHAQARLTLSYNRRGNLAIYLISPQGTRSTLLAQRPHDYSSEGFNDWAFMTTHSWDEDPRGEWTLEIENVAGASDYGTLTQFTLVLYGTASSFSGPSTPDSSQPTEGSCKTYDLSQMCTECNPGFYLFQQGCVRECPTGFTPVTRSVYTTGNEVAPVLHPACELCHTLCLTCSGIGPQDCLSCPPHSHLDLVTGTCLHQNQIQRESPASVLDQQRAGGLSGVVRLQLLSSLPVTMAVVSCAFIVATFVGVFALLQFRSRNLSKVYSADGRSGVVSYKGIPSVWHEDGVNSESENEEFDIHNERTAFIKTQSAL</sequence>
<feature type="domain" description="P/Homo B" evidence="16">
    <location>
        <begin position="444"/>
        <end position="576"/>
    </location>
</feature>
<dbReference type="InterPro" id="IPR002884">
    <property type="entry name" value="P_dom"/>
</dbReference>
<evidence type="ECO:0000256" key="7">
    <source>
        <dbReference type="ARBA" id="ARBA00022825"/>
    </source>
</evidence>
<dbReference type="FunFam" id="2.60.120.260:FF:000034">
    <property type="entry name" value="furin isoform X2"/>
    <property type="match status" value="1"/>
</dbReference>
<dbReference type="PANTHER" id="PTHR42884:SF32">
    <property type="entry name" value="FURIN (PAIRED BASIC AMINO ACID CLEAVING ENZYME) A"/>
    <property type="match status" value="1"/>
</dbReference>
<feature type="compositionally biased region" description="Basic and acidic residues" evidence="13">
    <location>
        <begin position="158"/>
        <end position="168"/>
    </location>
</feature>
<keyword evidence="9" id="KW-0865">Zymogen</keyword>
<dbReference type="GO" id="GO:0016486">
    <property type="term" value="P:peptide hormone processing"/>
    <property type="evidence" value="ECO:0007669"/>
    <property type="project" value="TreeGrafter"/>
</dbReference>
<name>A0AAR2KL10_PYGNA</name>
<dbReference type="SUPFAM" id="SSF52743">
    <property type="entry name" value="Subtilisin-like"/>
    <property type="match status" value="1"/>
</dbReference>
<feature type="active site" description="Charge relay system" evidence="11 12">
    <location>
        <position position="368"/>
    </location>
</feature>
<reference evidence="17" key="2">
    <citation type="submission" date="2025-08" db="UniProtKB">
        <authorList>
            <consortium name="Ensembl"/>
        </authorList>
    </citation>
    <scope>IDENTIFICATION</scope>
</reference>
<evidence type="ECO:0000313" key="18">
    <source>
        <dbReference type="Proteomes" id="UP001501920"/>
    </source>
</evidence>
<reference evidence="17" key="3">
    <citation type="submission" date="2025-09" db="UniProtKB">
        <authorList>
            <consortium name="Ensembl"/>
        </authorList>
    </citation>
    <scope>IDENTIFICATION</scope>
</reference>
<dbReference type="PROSITE" id="PS00137">
    <property type="entry name" value="SUBTILASE_HIS"/>
    <property type="match status" value="1"/>
</dbReference>
<dbReference type="FunFam" id="3.40.50.200:FF:000001">
    <property type="entry name" value="Furin 2, isoform B"/>
    <property type="match status" value="1"/>
</dbReference>
<dbReference type="PROSITE" id="PS51892">
    <property type="entry name" value="SUBTILASE"/>
    <property type="match status" value="1"/>
</dbReference>
<evidence type="ECO:0000256" key="5">
    <source>
        <dbReference type="ARBA" id="ARBA00022729"/>
    </source>
</evidence>
<dbReference type="InterPro" id="IPR036852">
    <property type="entry name" value="Peptidase_S8/S53_dom_sf"/>
</dbReference>
<dbReference type="SUPFAM" id="SSF49785">
    <property type="entry name" value="Galactose-binding domain-like"/>
    <property type="match status" value="1"/>
</dbReference>
<dbReference type="Pfam" id="PF16470">
    <property type="entry name" value="S8_pro-domain"/>
    <property type="match status" value="1"/>
</dbReference>
<dbReference type="GO" id="GO:0004252">
    <property type="term" value="F:serine-type endopeptidase activity"/>
    <property type="evidence" value="ECO:0007669"/>
    <property type="project" value="UniProtKB-UniRule"/>
</dbReference>
<evidence type="ECO:0000256" key="6">
    <source>
        <dbReference type="ARBA" id="ARBA00022801"/>
    </source>
</evidence>
<keyword evidence="10" id="KW-0325">Glycoprotein</keyword>
<evidence type="ECO:0000259" key="16">
    <source>
        <dbReference type="PROSITE" id="PS51829"/>
    </source>
</evidence>
<dbReference type="SMART" id="SM00261">
    <property type="entry name" value="FU"/>
    <property type="match status" value="2"/>
</dbReference>
<dbReference type="InterPro" id="IPR008979">
    <property type="entry name" value="Galactose-bd-like_sf"/>
</dbReference>
<feature type="active site" description="Charge relay system" evidence="11 12">
    <location>
        <position position="194"/>
    </location>
</feature>
<evidence type="ECO:0000256" key="10">
    <source>
        <dbReference type="ARBA" id="ARBA00023180"/>
    </source>
</evidence>
<dbReference type="SUPFAM" id="SSF54897">
    <property type="entry name" value="Protease propeptides/inhibitors"/>
    <property type="match status" value="1"/>
</dbReference>
<evidence type="ECO:0000256" key="11">
    <source>
        <dbReference type="PIRSR" id="PIRSR615500-1"/>
    </source>
</evidence>
<dbReference type="CDD" id="cd04059">
    <property type="entry name" value="Peptidases_S8_Protein_convertases_Kexins_Furin-like"/>
    <property type="match status" value="1"/>
</dbReference>
<dbReference type="SUPFAM" id="SSF57184">
    <property type="entry name" value="Growth factor receptor domain"/>
    <property type="match status" value="1"/>
</dbReference>
<dbReference type="Ensembl" id="ENSPNAT00000064249.1">
    <property type="protein sequence ID" value="ENSPNAP00000065018.1"/>
    <property type="gene ID" value="ENSPNAG00000013317.2"/>
</dbReference>
<feature type="chain" id="PRO_5043647328" description="P/Homo B domain-containing protein" evidence="15">
    <location>
        <begin position="27"/>
        <end position="797"/>
    </location>
</feature>
<keyword evidence="14" id="KW-0812">Transmembrane</keyword>
<keyword evidence="7 12" id="KW-0720">Serine protease</keyword>
<dbReference type="InterPro" id="IPR009030">
    <property type="entry name" value="Growth_fac_rcpt_cys_sf"/>
</dbReference>
<dbReference type="AlphaFoldDB" id="A0AAR2KL10"/>
<reference evidence="17 18" key="1">
    <citation type="submission" date="2020-10" db="EMBL/GenBank/DDBJ databases">
        <title>Pygocentrus nattereri (red-bellied piranha) genome, fPygNat1, primary haplotype.</title>
        <authorList>
            <person name="Myers G."/>
            <person name="Meyer A."/>
            <person name="Karagic N."/>
            <person name="Pippel M."/>
            <person name="Winkler S."/>
            <person name="Tracey A."/>
            <person name="Wood J."/>
            <person name="Formenti G."/>
            <person name="Howe K."/>
            <person name="Fedrigo O."/>
            <person name="Jarvis E.D."/>
        </authorList>
    </citation>
    <scope>NUCLEOTIDE SEQUENCE [LARGE SCALE GENOMIC DNA]</scope>
</reference>
<accession>A0AAR2KL10</accession>
<keyword evidence="5 15" id="KW-0732">Signal</keyword>
<evidence type="ECO:0000256" key="12">
    <source>
        <dbReference type="PROSITE-ProRule" id="PRU01240"/>
    </source>
</evidence>
<comment type="similarity">
    <text evidence="2">Belongs to the peptidase S8 family. Furin subfamily.</text>
</comment>
<dbReference type="Proteomes" id="UP001501920">
    <property type="component" value="Chromosome 15"/>
</dbReference>
<dbReference type="PRINTS" id="PR00723">
    <property type="entry name" value="SUBTILISIN"/>
</dbReference>
<feature type="active site" description="Charge relay system" evidence="11 12">
    <location>
        <position position="153"/>
    </location>
</feature>
<dbReference type="InterPro" id="IPR038466">
    <property type="entry name" value="S8_pro-domain_sf"/>
</dbReference>
<evidence type="ECO:0000256" key="2">
    <source>
        <dbReference type="ARBA" id="ARBA00005325"/>
    </source>
</evidence>
<dbReference type="FunFam" id="3.30.70.850:FF:000001">
    <property type="entry name" value="Proprotein convertase subtilisin/kexin type 5"/>
    <property type="match status" value="1"/>
</dbReference>
<evidence type="ECO:0000256" key="13">
    <source>
        <dbReference type="SAM" id="MobiDB-lite"/>
    </source>
</evidence>